<protein>
    <recommendedName>
        <fullName evidence="4">F-box/kelch-repeat protein</fullName>
    </recommendedName>
</protein>
<evidence type="ECO:0000313" key="2">
    <source>
        <dbReference type="EMBL" id="KAH9320642.1"/>
    </source>
</evidence>
<reference evidence="2 3" key="1">
    <citation type="journal article" date="2021" name="Nat. Plants">
        <title>The Taxus genome provides insights into paclitaxel biosynthesis.</title>
        <authorList>
            <person name="Xiong X."/>
            <person name="Gou J."/>
            <person name="Liao Q."/>
            <person name="Li Y."/>
            <person name="Zhou Q."/>
            <person name="Bi G."/>
            <person name="Li C."/>
            <person name="Du R."/>
            <person name="Wang X."/>
            <person name="Sun T."/>
            <person name="Guo L."/>
            <person name="Liang H."/>
            <person name="Lu P."/>
            <person name="Wu Y."/>
            <person name="Zhang Z."/>
            <person name="Ro D.K."/>
            <person name="Shang Y."/>
            <person name="Huang S."/>
            <person name="Yan J."/>
        </authorList>
    </citation>
    <scope>NUCLEOTIDE SEQUENCE [LARGE SCALE GENOMIC DNA]</scope>
    <source>
        <strain evidence="2">Ta-2019</strain>
    </source>
</reference>
<sequence>MENAELVPGLPWHMAVQCLARAPLTSLWGVCPAWQELLYTSEFFQRLRSDLGMPAFQWLYALLHTDEGVLCWSAYDPLASTWHLLPPMPDDVEFQLSGSGCNRWRSHPVQCVSTPGKLVVVAGSKSGGRRLQPALDRPLVFEAEERRWRRGAPFRVPRRWCVCGGVEDNKVFVASGCGVEWDVAVSKLAEIYDVDADAWGPAEAVRSSKFSGEGMSAVAVAGKLHMVSGKGVMIRDGAVYDPAGGVWSKMSPSLLNGWTDPCVGMDERFYALEESSGRLKAYNSLQETWVTVVESRGLQRVSQLVGSEGRICGIIAGEMGIVVVDLAAKPVPRVLEVDTPMGCPVAIHVLRRMGHLQVGPGYRIPPTQSPQHTITHNSDYNRGDVTLKDV</sequence>
<dbReference type="Proteomes" id="UP000824469">
    <property type="component" value="Unassembled WGS sequence"/>
</dbReference>
<organism evidence="2 3">
    <name type="scientific">Taxus chinensis</name>
    <name type="common">Chinese yew</name>
    <name type="synonym">Taxus wallichiana var. chinensis</name>
    <dbReference type="NCBI Taxonomy" id="29808"/>
    <lineage>
        <taxon>Eukaryota</taxon>
        <taxon>Viridiplantae</taxon>
        <taxon>Streptophyta</taxon>
        <taxon>Embryophyta</taxon>
        <taxon>Tracheophyta</taxon>
        <taxon>Spermatophyta</taxon>
        <taxon>Pinopsida</taxon>
        <taxon>Pinidae</taxon>
        <taxon>Conifers II</taxon>
        <taxon>Cupressales</taxon>
        <taxon>Taxaceae</taxon>
        <taxon>Taxus</taxon>
    </lineage>
</organism>
<evidence type="ECO:0000313" key="3">
    <source>
        <dbReference type="Proteomes" id="UP000824469"/>
    </source>
</evidence>
<dbReference type="AlphaFoldDB" id="A0AA38GF48"/>
<dbReference type="EMBL" id="JAHRHJ020000003">
    <property type="protein sequence ID" value="KAH9320642.1"/>
    <property type="molecule type" value="Genomic_DNA"/>
</dbReference>
<dbReference type="PANTHER" id="PTHR47590">
    <property type="entry name" value="F-BOX/KELCH-REPEAT PROTEIN SKIP25"/>
    <property type="match status" value="1"/>
</dbReference>
<keyword evidence="3" id="KW-1185">Reference proteome</keyword>
<dbReference type="Gene3D" id="2.120.10.80">
    <property type="entry name" value="Kelch-type beta propeller"/>
    <property type="match status" value="1"/>
</dbReference>
<dbReference type="PANTHER" id="PTHR47590:SF7">
    <property type="entry name" value="OS06G0711700 PROTEIN"/>
    <property type="match status" value="1"/>
</dbReference>
<comment type="caution">
    <text evidence="2">The sequence shown here is derived from an EMBL/GenBank/DDBJ whole genome shotgun (WGS) entry which is preliminary data.</text>
</comment>
<evidence type="ECO:0000256" key="1">
    <source>
        <dbReference type="SAM" id="MobiDB-lite"/>
    </source>
</evidence>
<feature type="region of interest" description="Disordered" evidence="1">
    <location>
        <begin position="365"/>
        <end position="385"/>
    </location>
</feature>
<name>A0AA38GF48_TAXCH</name>
<feature type="compositionally biased region" description="Polar residues" evidence="1">
    <location>
        <begin position="369"/>
        <end position="378"/>
    </location>
</feature>
<proteinExistence type="predicted"/>
<dbReference type="OMA" id="PWRRLMY"/>
<accession>A0AA38GF48</accession>
<dbReference type="InterPro" id="IPR015915">
    <property type="entry name" value="Kelch-typ_b-propeller"/>
</dbReference>
<gene>
    <name evidence="2" type="ORF">KI387_015281</name>
</gene>
<dbReference type="SUPFAM" id="SSF117281">
    <property type="entry name" value="Kelch motif"/>
    <property type="match status" value="1"/>
</dbReference>
<evidence type="ECO:0008006" key="4">
    <source>
        <dbReference type="Google" id="ProtNLM"/>
    </source>
</evidence>